<proteinExistence type="predicted"/>
<dbReference type="Pfam" id="PF00646">
    <property type="entry name" value="F-box"/>
    <property type="match status" value="1"/>
</dbReference>
<dbReference type="Pfam" id="PF24758">
    <property type="entry name" value="LRR_At5g56370"/>
    <property type="match status" value="1"/>
</dbReference>
<dbReference type="OrthoDB" id="911245at2759"/>
<dbReference type="InterPro" id="IPR055294">
    <property type="entry name" value="FBL60-like"/>
</dbReference>
<dbReference type="EMBL" id="BMAC01000215">
    <property type="protein sequence ID" value="GFP90319.1"/>
    <property type="molecule type" value="Genomic_DNA"/>
</dbReference>
<organism evidence="3 4">
    <name type="scientific">Phtheirospermum japonicum</name>
    <dbReference type="NCBI Taxonomy" id="374723"/>
    <lineage>
        <taxon>Eukaryota</taxon>
        <taxon>Viridiplantae</taxon>
        <taxon>Streptophyta</taxon>
        <taxon>Embryophyta</taxon>
        <taxon>Tracheophyta</taxon>
        <taxon>Spermatophyta</taxon>
        <taxon>Magnoliopsida</taxon>
        <taxon>eudicotyledons</taxon>
        <taxon>Gunneridae</taxon>
        <taxon>Pentapetalae</taxon>
        <taxon>asterids</taxon>
        <taxon>lamiids</taxon>
        <taxon>Lamiales</taxon>
        <taxon>Orobanchaceae</taxon>
        <taxon>Orobanchaceae incertae sedis</taxon>
        <taxon>Phtheirospermum</taxon>
    </lineage>
</organism>
<gene>
    <name evidence="3" type="ORF">PHJA_001175800</name>
</gene>
<sequence length="498" mass="56875">MEKGKKIKALDGEIPLPESIIQHIQSFLNKKQAAQTALLSKSWRNAWSTSPNLDLDQRNFPNPGQIAAAFSEFANKTMQRYLESNLKIEKFSLWMKSTEGDRDPLLANELISKALRMGVHDLNFEIHPPIDTFVLPDEVLGAETLIGLSLIGCKINRPIDGKVSCSRLKFLSLRSVYISDDVVCDIISNCPLIESLLLSGCENVIDIKLPTVSRRTIRILALRNPMKKSFEFHNLKSLSLDRLNIDGLFTHDFCLKFRSLLELTLSHCYCCKRIQISSPSLECITLEKMRMFGAKFDVPNMQKFKFSGSIFPFLAFSTLSSSEWLSEISIRCMCHHLGGSFFLKLKRFLTKLSTSKIYLSIVFPLEMEIYSVGDLRGLPRPVVENLMLSVNSSSSVRCAVLDGLFRSFRPKVINQYWFPRSYVAEKANNELLELLCRTLMQQASRDCCIYFGLSDLEEVNVEIFEETVREWGPLPWKTLLDASTTSPEYTRKIRFQLR</sequence>
<evidence type="ECO:0000313" key="3">
    <source>
        <dbReference type="EMBL" id="GFP90319.1"/>
    </source>
</evidence>
<dbReference type="Proteomes" id="UP000653305">
    <property type="component" value="Unassembled WGS sequence"/>
</dbReference>
<protein>
    <submittedName>
        <fullName evidence="3">F-box/LRR-repeat protein at4g14096</fullName>
    </submittedName>
</protein>
<dbReference type="AlphaFoldDB" id="A0A830BVQ9"/>
<keyword evidence="4" id="KW-1185">Reference proteome</keyword>
<dbReference type="PANTHER" id="PTHR31293">
    <property type="entry name" value="RNI-LIKE SUPERFAMILY PROTEIN"/>
    <property type="match status" value="1"/>
</dbReference>
<dbReference type="PANTHER" id="PTHR31293:SF12">
    <property type="entry name" value="RNI-LIKE SUPERFAMILY PROTEIN"/>
    <property type="match status" value="1"/>
</dbReference>
<dbReference type="SUPFAM" id="SSF52047">
    <property type="entry name" value="RNI-like"/>
    <property type="match status" value="1"/>
</dbReference>
<name>A0A830BVQ9_9LAMI</name>
<comment type="caution">
    <text evidence="3">The sequence shown here is derived from an EMBL/GenBank/DDBJ whole genome shotgun (WGS) entry which is preliminary data.</text>
</comment>
<dbReference type="InterPro" id="IPR032675">
    <property type="entry name" value="LRR_dom_sf"/>
</dbReference>
<dbReference type="Gene3D" id="3.80.10.10">
    <property type="entry name" value="Ribonuclease Inhibitor"/>
    <property type="match status" value="1"/>
</dbReference>
<feature type="domain" description="F-box/LRR-repeat protein 15/At3g58940/PEG3-like LRR" evidence="2">
    <location>
        <begin position="114"/>
        <end position="206"/>
    </location>
</feature>
<dbReference type="InterPro" id="IPR001810">
    <property type="entry name" value="F-box_dom"/>
</dbReference>
<accession>A0A830BVQ9</accession>
<evidence type="ECO:0000259" key="1">
    <source>
        <dbReference type="Pfam" id="PF00646"/>
    </source>
</evidence>
<reference evidence="3" key="1">
    <citation type="submission" date="2020-07" db="EMBL/GenBank/DDBJ databases">
        <title>Ethylene signaling mediates host invasion by parasitic plants.</title>
        <authorList>
            <person name="Yoshida S."/>
        </authorList>
    </citation>
    <scope>NUCLEOTIDE SEQUENCE</scope>
    <source>
        <strain evidence="3">Okayama</strain>
    </source>
</reference>
<dbReference type="SUPFAM" id="SSF81383">
    <property type="entry name" value="F-box domain"/>
    <property type="match status" value="1"/>
</dbReference>
<evidence type="ECO:0000313" key="4">
    <source>
        <dbReference type="Proteomes" id="UP000653305"/>
    </source>
</evidence>
<dbReference type="InterPro" id="IPR055411">
    <property type="entry name" value="LRR_FXL15/At3g58940/PEG3-like"/>
</dbReference>
<evidence type="ECO:0000259" key="2">
    <source>
        <dbReference type="Pfam" id="PF24758"/>
    </source>
</evidence>
<dbReference type="InterPro" id="IPR036047">
    <property type="entry name" value="F-box-like_dom_sf"/>
</dbReference>
<feature type="domain" description="F-box" evidence="1">
    <location>
        <begin position="16"/>
        <end position="52"/>
    </location>
</feature>